<evidence type="ECO:0000313" key="3">
    <source>
        <dbReference type="Proteomes" id="UP001163846"/>
    </source>
</evidence>
<gene>
    <name evidence="2" type="ORF">F5878DRAFT_542354</name>
</gene>
<dbReference type="Gene3D" id="2.60.40.640">
    <property type="match status" value="1"/>
</dbReference>
<keyword evidence="3" id="KW-1185">Reference proteome</keyword>
<sequence length="425" mass="46553">MLTSDSASSTTQAQRLPSYDSIISPPPIYSSDLACGERSIQLTPRARSLGRYNGTYVHKTRAATVLLFDQEEGVTTPVYGKQAVLSGVICLTSREAVSEVKIKLNGRMDLVISGGASESTTLVDDSYKLWKNDTASTVDTDLAQCPSEIPFACSFPSTYKSFIGREEPLPPSMHATYPGTSGLVASCVYTLTIKITKTGFWKQAKKLTIPLSYHPRTRAPTFPNPHPDLFSDVKISPEEWHQTMSVIKSRKPAATPAVQCHLFIPSVRVFALSDTIHFHVQLTGPLASLRQLVYSKPSKKSSDKYSPNIRVYLLRQITVDVCGQKGWKNLTIAEGTLHPRPPPITALSSPVEHSAEDSLDWEGEMRCDGDETAGCPSFVTSYLTVKDFIVLSISPPDATKSDLLTTQVPVPIKLVTESAETWRGD</sequence>
<comment type="caution">
    <text evidence="2">The sequence shown here is derived from an EMBL/GenBank/DDBJ whole genome shotgun (WGS) entry which is preliminary data.</text>
</comment>
<dbReference type="Proteomes" id="UP001163846">
    <property type="component" value="Unassembled WGS sequence"/>
</dbReference>
<organism evidence="2 3">
    <name type="scientific">Lentinula raphanica</name>
    <dbReference type="NCBI Taxonomy" id="153919"/>
    <lineage>
        <taxon>Eukaryota</taxon>
        <taxon>Fungi</taxon>
        <taxon>Dikarya</taxon>
        <taxon>Basidiomycota</taxon>
        <taxon>Agaricomycotina</taxon>
        <taxon>Agaricomycetes</taxon>
        <taxon>Agaricomycetidae</taxon>
        <taxon>Agaricales</taxon>
        <taxon>Marasmiineae</taxon>
        <taxon>Omphalotaceae</taxon>
        <taxon>Lentinula</taxon>
    </lineage>
</organism>
<feature type="region of interest" description="Disordered" evidence="1">
    <location>
        <begin position="1"/>
        <end position="23"/>
    </location>
</feature>
<name>A0AA38P409_9AGAR</name>
<accession>A0AA38P409</accession>
<proteinExistence type="predicted"/>
<dbReference type="EMBL" id="MU806365">
    <property type="protein sequence ID" value="KAJ3835910.1"/>
    <property type="molecule type" value="Genomic_DNA"/>
</dbReference>
<dbReference type="InterPro" id="IPR014752">
    <property type="entry name" value="Arrestin-like_C"/>
</dbReference>
<reference evidence="2" key="1">
    <citation type="submission" date="2022-08" db="EMBL/GenBank/DDBJ databases">
        <authorList>
            <consortium name="DOE Joint Genome Institute"/>
            <person name="Min B."/>
            <person name="Riley R."/>
            <person name="Sierra-Patev S."/>
            <person name="Naranjo-Ortiz M."/>
            <person name="Looney B."/>
            <person name="Konkel Z."/>
            <person name="Slot J.C."/>
            <person name="Sakamoto Y."/>
            <person name="Steenwyk J.L."/>
            <person name="Rokas A."/>
            <person name="Carro J."/>
            <person name="Camarero S."/>
            <person name="Ferreira P."/>
            <person name="Molpeceres G."/>
            <person name="Ruiz-Duenas F.J."/>
            <person name="Serrano A."/>
            <person name="Henrissat B."/>
            <person name="Drula E."/>
            <person name="Hughes K.W."/>
            <person name="Mata J.L."/>
            <person name="Ishikawa N.K."/>
            <person name="Vargas-Isla R."/>
            <person name="Ushijima S."/>
            <person name="Smith C.A."/>
            <person name="Ahrendt S."/>
            <person name="Andreopoulos W."/>
            <person name="He G."/>
            <person name="Labutti K."/>
            <person name="Lipzen A."/>
            <person name="Ng V."/>
            <person name="Sandor L."/>
            <person name="Barry K."/>
            <person name="Martinez A.T."/>
            <person name="Xiao Y."/>
            <person name="Gibbons J.G."/>
            <person name="Terashima K."/>
            <person name="Hibbett D.S."/>
            <person name="Grigoriev I.V."/>
        </authorList>
    </citation>
    <scope>NUCLEOTIDE SEQUENCE</scope>
    <source>
        <strain evidence="2">TFB9207</strain>
    </source>
</reference>
<evidence type="ECO:0000313" key="2">
    <source>
        <dbReference type="EMBL" id="KAJ3835910.1"/>
    </source>
</evidence>
<dbReference type="AlphaFoldDB" id="A0AA38P409"/>
<evidence type="ECO:0000256" key="1">
    <source>
        <dbReference type="SAM" id="MobiDB-lite"/>
    </source>
</evidence>
<protein>
    <submittedName>
        <fullName evidence="2">Uncharacterized protein</fullName>
    </submittedName>
</protein>